<protein>
    <submittedName>
        <fullName evidence="3">SRPBCC domain-containing protein</fullName>
    </submittedName>
</protein>
<sequence>MKIEPFVIERTFNASVEKVWKAITDKDKMKHWYFDLAEFKPEIGFEFHFEAGEKGKCYVHLCKVTAVIPNRKLQYSWRYQGYTGISFVTWELFPEGESKTRLKLTHEGLETFPVDNPDLAPHNFERGWNAIVGQSLQNFLEN</sequence>
<dbReference type="RefSeq" id="WP_254153650.1">
    <property type="nucleotide sequence ID" value="NZ_JAHESD010000018.1"/>
</dbReference>
<dbReference type="Pfam" id="PF08327">
    <property type="entry name" value="AHSA1"/>
    <property type="match status" value="1"/>
</dbReference>
<name>A0ABS5VRN2_9BACT</name>
<dbReference type="CDD" id="cd07814">
    <property type="entry name" value="SRPBCC_CalC_Aha1-like"/>
    <property type="match status" value="1"/>
</dbReference>
<dbReference type="InterPro" id="IPR023393">
    <property type="entry name" value="START-like_dom_sf"/>
</dbReference>
<evidence type="ECO:0000256" key="1">
    <source>
        <dbReference type="ARBA" id="ARBA00006817"/>
    </source>
</evidence>
<evidence type="ECO:0000259" key="2">
    <source>
        <dbReference type="Pfam" id="PF08327"/>
    </source>
</evidence>
<dbReference type="EMBL" id="JAHESD010000018">
    <property type="protein sequence ID" value="MBT1703688.1"/>
    <property type="molecule type" value="Genomic_DNA"/>
</dbReference>
<comment type="similarity">
    <text evidence="1">Belongs to the AHA1 family.</text>
</comment>
<dbReference type="Proteomes" id="UP000772618">
    <property type="component" value="Unassembled WGS sequence"/>
</dbReference>
<dbReference type="Gene3D" id="3.30.530.20">
    <property type="match status" value="1"/>
</dbReference>
<evidence type="ECO:0000313" key="3">
    <source>
        <dbReference type="EMBL" id="MBT1703688.1"/>
    </source>
</evidence>
<evidence type="ECO:0000313" key="4">
    <source>
        <dbReference type="Proteomes" id="UP000772618"/>
    </source>
</evidence>
<proteinExistence type="inferred from homology"/>
<keyword evidence="4" id="KW-1185">Reference proteome</keyword>
<feature type="domain" description="Activator of Hsp90 ATPase homologue 1/2-like C-terminal" evidence="2">
    <location>
        <begin position="13"/>
        <end position="141"/>
    </location>
</feature>
<reference evidence="3 4" key="1">
    <citation type="submission" date="2021-05" db="EMBL/GenBank/DDBJ databases">
        <title>A Polyphasic approach of four new species of the genus Ohtaekwangia: Ohtaekwangia histidinii sp. nov., Ohtaekwangia cretensis sp. nov., Ohtaekwangia indiensis sp. nov., Ohtaekwangia reichenbachii sp. nov. from diverse environment.</title>
        <authorList>
            <person name="Octaviana S."/>
        </authorList>
    </citation>
    <scope>NUCLEOTIDE SEQUENCE [LARGE SCALE GENOMIC DNA]</scope>
    <source>
        <strain evidence="3 4">PWU20</strain>
    </source>
</reference>
<dbReference type="SUPFAM" id="SSF55961">
    <property type="entry name" value="Bet v1-like"/>
    <property type="match status" value="1"/>
</dbReference>
<organism evidence="3 4">
    <name type="scientific">Chryseosolibacter indicus</name>
    <dbReference type="NCBI Taxonomy" id="2782351"/>
    <lineage>
        <taxon>Bacteria</taxon>
        <taxon>Pseudomonadati</taxon>
        <taxon>Bacteroidota</taxon>
        <taxon>Cytophagia</taxon>
        <taxon>Cytophagales</taxon>
        <taxon>Chryseotaleaceae</taxon>
        <taxon>Chryseosolibacter</taxon>
    </lineage>
</organism>
<comment type="caution">
    <text evidence="3">The sequence shown here is derived from an EMBL/GenBank/DDBJ whole genome shotgun (WGS) entry which is preliminary data.</text>
</comment>
<dbReference type="InterPro" id="IPR013538">
    <property type="entry name" value="ASHA1/2-like_C"/>
</dbReference>
<gene>
    <name evidence="3" type="ORF">KK060_10380</name>
</gene>
<accession>A0ABS5VRN2</accession>